<dbReference type="HAMAP" id="MF_01148">
    <property type="entry name" value="Lnt"/>
    <property type="match status" value="1"/>
</dbReference>
<evidence type="ECO:0000259" key="10">
    <source>
        <dbReference type="PROSITE" id="PS50263"/>
    </source>
</evidence>
<reference evidence="11 12" key="1">
    <citation type="submission" date="2020-04" db="EMBL/GenBank/DDBJ databases">
        <title>Donghicola sp., a member of the Rhodobacteraceae family isolated from mangrove forest in Thailand.</title>
        <authorList>
            <person name="Charoenyingcharoen P."/>
            <person name="Yukphan P."/>
        </authorList>
    </citation>
    <scope>NUCLEOTIDE SEQUENCE [LARGE SCALE GENOMIC DNA]</scope>
    <source>
        <strain evidence="11 12">B5-SW-15</strain>
    </source>
</reference>
<keyword evidence="6 9" id="KW-1133">Transmembrane helix</keyword>
<keyword evidence="8 9" id="KW-0012">Acyltransferase</keyword>
<dbReference type="AlphaFoldDB" id="A0A850QGZ6"/>
<dbReference type="InterPro" id="IPR004563">
    <property type="entry name" value="Apolipo_AcylTrfase"/>
</dbReference>
<dbReference type="InterPro" id="IPR003010">
    <property type="entry name" value="C-N_Hydrolase"/>
</dbReference>
<comment type="similarity">
    <text evidence="2 9">Belongs to the CN hydrolase family. Apolipoprotein N-acyltransferase subfamily.</text>
</comment>
<dbReference type="UniPathway" id="UPA00666"/>
<dbReference type="PANTHER" id="PTHR38686:SF1">
    <property type="entry name" value="APOLIPOPROTEIN N-ACYLTRANSFERASE"/>
    <property type="match status" value="1"/>
</dbReference>
<dbReference type="GO" id="GO:0005886">
    <property type="term" value="C:plasma membrane"/>
    <property type="evidence" value="ECO:0007669"/>
    <property type="project" value="UniProtKB-SubCell"/>
</dbReference>
<comment type="function">
    <text evidence="9">Catalyzes the phospholipid dependent N-acylation of the N-terminal cysteine of apolipoprotein, the last step in lipoprotein maturation.</text>
</comment>
<protein>
    <recommendedName>
        <fullName evidence="9">Apolipoprotein N-acyltransferase</fullName>
        <shortName evidence="9">ALP N-acyltransferase</shortName>
        <ecNumber evidence="9">2.3.1.269</ecNumber>
    </recommendedName>
</protein>
<dbReference type="Gene3D" id="3.60.110.10">
    <property type="entry name" value="Carbon-nitrogen hydrolase"/>
    <property type="match status" value="1"/>
</dbReference>
<dbReference type="SUPFAM" id="SSF56317">
    <property type="entry name" value="Carbon-nitrogen hydrolase"/>
    <property type="match status" value="1"/>
</dbReference>
<feature type="transmembrane region" description="Helical" evidence="9">
    <location>
        <begin position="87"/>
        <end position="107"/>
    </location>
</feature>
<name>A0A850QGZ6_9RHOB</name>
<dbReference type="RefSeq" id="WP_177158678.1">
    <property type="nucleotide sequence ID" value="NZ_JABCJE010000011.1"/>
</dbReference>
<evidence type="ECO:0000256" key="1">
    <source>
        <dbReference type="ARBA" id="ARBA00004651"/>
    </source>
</evidence>
<organism evidence="11 12">
    <name type="scientific">Donghicola mangrovi</name>
    <dbReference type="NCBI Taxonomy" id="2729614"/>
    <lineage>
        <taxon>Bacteria</taxon>
        <taxon>Pseudomonadati</taxon>
        <taxon>Pseudomonadota</taxon>
        <taxon>Alphaproteobacteria</taxon>
        <taxon>Rhodobacterales</taxon>
        <taxon>Roseobacteraceae</taxon>
        <taxon>Donghicola</taxon>
    </lineage>
</organism>
<feature type="transmembrane region" description="Helical" evidence="9">
    <location>
        <begin position="20"/>
        <end position="46"/>
    </location>
</feature>
<feature type="transmembrane region" description="Helical" evidence="9">
    <location>
        <begin position="58"/>
        <end position="75"/>
    </location>
</feature>
<dbReference type="PROSITE" id="PS50263">
    <property type="entry name" value="CN_HYDROLASE"/>
    <property type="match status" value="1"/>
</dbReference>
<dbReference type="GO" id="GO:0016410">
    <property type="term" value="F:N-acyltransferase activity"/>
    <property type="evidence" value="ECO:0007669"/>
    <property type="project" value="UniProtKB-UniRule"/>
</dbReference>
<sequence length="496" mass="53478">MTPRARRYLSQWVPPLASGAVAALGQAPFGLLPALAVGFAAGFWLWSRCTDARQAAWFGWRFGTGYFAVTLLWIVEPFLIEPEVFGWMAPFALLFMAGGLALFWGLAGFIGRKVGGSGIAYAAALAGAEMLRAYVFTGFPWALASQGLVDWAAYQAAAWIGSHGVNIAFLVWCAAIPLVMSRRWIVFPLAITAAAGVFLPIPKADTEGAPIARVIQPNATQELKWTEENVRKFFDRQVALTAVETEQKPDLVVWPETAVPFLLEYADPALGYAAARAHGAELLVGIQRSDGYHYYNSAVVVTPEGKVDAVYDKYHLVPFGEYMPFQALFDRYGITGLAAIGVGGYSAGTGPMLVTAPGIGKVLPLICYEAIFPQNIFSAPRPDVIVHLTNDAWFGKFSGPYQHLAIVRMRAIESGLSVIRSANTGISAVIDPYGNVLGSIPLGQQGLLDMPVPPARKATLYSRTGDWLGLLLILMIVATAFRFRGPISVDADAAEA</sequence>
<feature type="transmembrane region" description="Helical" evidence="9">
    <location>
        <begin position="119"/>
        <end position="144"/>
    </location>
</feature>
<evidence type="ECO:0000256" key="4">
    <source>
        <dbReference type="ARBA" id="ARBA00022679"/>
    </source>
</evidence>
<evidence type="ECO:0000256" key="2">
    <source>
        <dbReference type="ARBA" id="ARBA00010065"/>
    </source>
</evidence>
<keyword evidence="11" id="KW-0449">Lipoprotein</keyword>
<dbReference type="Pfam" id="PF00795">
    <property type="entry name" value="CN_hydrolase"/>
    <property type="match status" value="1"/>
</dbReference>
<evidence type="ECO:0000256" key="9">
    <source>
        <dbReference type="HAMAP-Rule" id="MF_01148"/>
    </source>
</evidence>
<keyword evidence="4 9" id="KW-0808">Transferase</keyword>
<dbReference type="InterPro" id="IPR036526">
    <property type="entry name" value="C-N_Hydrolase_sf"/>
</dbReference>
<evidence type="ECO:0000256" key="5">
    <source>
        <dbReference type="ARBA" id="ARBA00022692"/>
    </source>
</evidence>
<dbReference type="InterPro" id="IPR045378">
    <property type="entry name" value="LNT_N"/>
</dbReference>
<evidence type="ECO:0000313" key="11">
    <source>
        <dbReference type="EMBL" id="NVO25101.1"/>
    </source>
</evidence>
<keyword evidence="5 9" id="KW-0812">Transmembrane</keyword>
<dbReference type="PANTHER" id="PTHR38686">
    <property type="entry name" value="APOLIPOPROTEIN N-ACYLTRANSFERASE"/>
    <property type="match status" value="1"/>
</dbReference>
<dbReference type="Pfam" id="PF20154">
    <property type="entry name" value="LNT_N"/>
    <property type="match status" value="1"/>
</dbReference>
<comment type="pathway">
    <text evidence="9">Protein modification; lipoprotein biosynthesis (N-acyl transfer).</text>
</comment>
<dbReference type="EC" id="2.3.1.269" evidence="9"/>
<feature type="transmembrane region" description="Helical" evidence="9">
    <location>
        <begin position="184"/>
        <end position="201"/>
    </location>
</feature>
<comment type="catalytic activity">
    <reaction evidence="9">
        <text>N-terminal S-1,2-diacyl-sn-glyceryl-L-cysteinyl-[lipoprotein] + a glycerophospholipid = N-acyl-S-1,2-diacyl-sn-glyceryl-L-cysteinyl-[lipoprotein] + a 2-acyl-sn-glycero-3-phospholipid + H(+)</text>
        <dbReference type="Rhea" id="RHEA:48228"/>
        <dbReference type="Rhea" id="RHEA-COMP:14681"/>
        <dbReference type="Rhea" id="RHEA-COMP:14684"/>
        <dbReference type="ChEBI" id="CHEBI:15378"/>
        <dbReference type="ChEBI" id="CHEBI:136912"/>
        <dbReference type="ChEBI" id="CHEBI:140656"/>
        <dbReference type="ChEBI" id="CHEBI:140657"/>
        <dbReference type="ChEBI" id="CHEBI:140660"/>
        <dbReference type="EC" id="2.3.1.269"/>
    </reaction>
</comment>
<accession>A0A850QGZ6</accession>
<evidence type="ECO:0000256" key="6">
    <source>
        <dbReference type="ARBA" id="ARBA00022989"/>
    </source>
</evidence>
<evidence type="ECO:0000313" key="12">
    <source>
        <dbReference type="Proteomes" id="UP000592216"/>
    </source>
</evidence>
<dbReference type="Proteomes" id="UP000592216">
    <property type="component" value="Unassembled WGS sequence"/>
</dbReference>
<evidence type="ECO:0000256" key="7">
    <source>
        <dbReference type="ARBA" id="ARBA00023136"/>
    </source>
</evidence>
<comment type="subcellular location">
    <subcellularLocation>
        <location evidence="1 9">Cell membrane</location>
        <topology evidence="1 9">Multi-pass membrane protein</topology>
    </subcellularLocation>
</comment>
<dbReference type="NCBIfam" id="TIGR00546">
    <property type="entry name" value="lnt"/>
    <property type="match status" value="1"/>
</dbReference>
<keyword evidence="7 9" id="KW-0472">Membrane</keyword>
<dbReference type="CDD" id="cd07571">
    <property type="entry name" value="ALP_N-acyl_transferase"/>
    <property type="match status" value="1"/>
</dbReference>
<proteinExistence type="inferred from homology"/>
<comment type="caution">
    <text evidence="11">The sequence shown here is derived from an EMBL/GenBank/DDBJ whole genome shotgun (WGS) entry which is preliminary data.</text>
</comment>
<feature type="transmembrane region" description="Helical" evidence="9">
    <location>
        <begin position="156"/>
        <end position="177"/>
    </location>
</feature>
<evidence type="ECO:0000256" key="3">
    <source>
        <dbReference type="ARBA" id="ARBA00022475"/>
    </source>
</evidence>
<dbReference type="EMBL" id="JABCJE010000011">
    <property type="protein sequence ID" value="NVO25101.1"/>
    <property type="molecule type" value="Genomic_DNA"/>
</dbReference>
<gene>
    <name evidence="9 11" type="primary">lnt</name>
    <name evidence="11" type="ORF">HJ536_17220</name>
</gene>
<dbReference type="GO" id="GO:0042158">
    <property type="term" value="P:lipoprotein biosynthetic process"/>
    <property type="evidence" value="ECO:0007669"/>
    <property type="project" value="UniProtKB-UniRule"/>
</dbReference>
<keyword evidence="3 9" id="KW-1003">Cell membrane</keyword>
<evidence type="ECO:0000256" key="8">
    <source>
        <dbReference type="ARBA" id="ARBA00023315"/>
    </source>
</evidence>
<feature type="domain" description="CN hydrolase" evidence="10">
    <location>
        <begin position="215"/>
        <end position="454"/>
    </location>
</feature>